<accession>A0A3P8K9Y3</accession>
<proteinExistence type="predicted"/>
<dbReference type="AlphaFoldDB" id="A0A3P8K9Y3"/>
<dbReference type="EMBL" id="UZVY01000001">
    <property type="protein sequence ID" value="VDR42189.1"/>
    <property type="molecule type" value="Genomic_DNA"/>
</dbReference>
<dbReference type="Proteomes" id="UP000280036">
    <property type="component" value="Unassembled WGS sequence"/>
</dbReference>
<evidence type="ECO:0008006" key="7">
    <source>
        <dbReference type="Google" id="ProtNLM"/>
    </source>
</evidence>
<keyword evidence="1" id="KW-0175">Coiled coil</keyword>
<evidence type="ECO:0000313" key="5">
    <source>
        <dbReference type="Proteomes" id="UP000280036"/>
    </source>
</evidence>
<keyword evidence="2" id="KW-0472">Membrane</keyword>
<sequence>MNPAREYFKEAFGWKKILHFTIVLLLSIIAGISLYFYRRSYKSEIPYKSNVSDTLLVIGAINLAYSTIVILFSLGFGTTFFKSIRNNSLTRAKNELESEKRKPSSEEQRAKIRILEKEIKIKSEKIEQCENKKINRFIYYLMLVIGTIFLISSSIVAYIN</sequence>
<evidence type="ECO:0000256" key="2">
    <source>
        <dbReference type="SAM" id="Phobius"/>
    </source>
</evidence>
<name>A0A3P8K9Y3_9BACT</name>
<feature type="coiled-coil region" evidence="1">
    <location>
        <begin position="105"/>
        <end position="132"/>
    </location>
</feature>
<evidence type="ECO:0000256" key="1">
    <source>
        <dbReference type="SAM" id="Coils"/>
    </source>
</evidence>
<evidence type="ECO:0000313" key="6">
    <source>
        <dbReference type="Proteomes" id="UP001058569"/>
    </source>
</evidence>
<dbReference type="Proteomes" id="UP001058569">
    <property type="component" value="Chromosome"/>
</dbReference>
<protein>
    <recommendedName>
        <fullName evidence="7">DUF3899 domain-containing protein</fullName>
    </recommendedName>
</protein>
<feature type="transmembrane region" description="Helical" evidence="2">
    <location>
        <begin position="17"/>
        <end position="37"/>
    </location>
</feature>
<evidence type="ECO:0000313" key="4">
    <source>
        <dbReference type="EMBL" id="VDR42189.1"/>
    </source>
</evidence>
<evidence type="ECO:0000313" key="3">
    <source>
        <dbReference type="EMBL" id="UUD34986.1"/>
    </source>
</evidence>
<dbReference type="RefSeq" id="WP_126118404.1">
    <property type="nucleotide sequence ID" value="NZ_CP101806.1"/>
</dbReference>
<feature type="transmembrane region" description="Helical" evidence="2">
    <location>
        <begin position="137"/>
        <end position="159"/>
    </location>
</feature>
<keyword evidence="2" id="KW-1133">Transmembrane helix</keyword>
<keyword evidence="2" id="KW-0812">Transmembrane</keyword>
<dbReference type="EMBL" id="CP101806">
    <property type="protein sequence ID" value="UUD34986.1"/>
    <property type="molecule type" value="Genomic_DNA"/>
</dbReference>
<reference evidence="3" key="2">
    <citation type="submission" date="2022-07" db="EMBL/GenBank/DDBJ databases">
        <title>Complete genome of Mycoplasma caviae type strain G122.</title>
        <authorList>
            <person name="Spergser J."/>
        </authorList>
    </citation>
    <scope>NUCLEOTIDE SEQUENCE</scope>
    <source>
        <strain evidence="3">G122</strain>
    </source>
</reference>
<dbReference type="OrthoDB" id="398357at2"/>
<keyword evidence="6" id="KW-1185">Reference proteome</keyword>
<gene>
    <name evidence="4" type="ORF">NCTC10126_00691</name>
    <name evidence="3" type="ORF">NPA07_04215</name>
</gene>
<feature type="transmembrane region" description="Helical" evidence="2">
    <location>
        <begin position="57"/>
        <end position="81"/>
    </location>
</feature>
<reference evidence="4 5" key="1">
    <citation type="submission" date="2018-12" db="EMBL/GenBank/DDBJ databases">
        <authorList>
            <consortium name="Pathogen Informatics"/>
        </authorList>
    </citation>
    <scope>NUCLEOTIDE SEQUENCE [LARGE SCALE GENOMIC DNA]</scope>
    <source>
        <strain evidence="4 5">NCTC10126</strain>
    </source>
</reference>
<organism evidence="4 5">
    <name type="scientific">Mycoplasmopsis caviae</name>
    <dbReference type="NCBI Taxonomy" id="55603"/>
    <lineage>
        <taxon>Bacteria</taxon>
        <taxon>Bacillati</taxon>
        <taxon>Mycoplasmatota</taxon>
        <taxon>Mycoplasmoidales</taxon>
        <taxon>Metamycoplasmataceae</taxon>
        <taxon>Mycoplasmopsis</taxon>
    </lineage>
</organism>